<keyword evidence="5" id="KW-0410">Iron transport</keyword>
<dbReference type="GO" id="GO:0015343">
    <property type="term" value="F:siderophore-iron transmembrane transporter activity"/>
    <property type="evidence" value="ECO:0007669"/>
    <property type="project" value="InterPro"/>
</dbReference>
<evidence type="ECO:0000256" key="15">
    <source>
        <dbReference type="PROSITE-ProRule" id="PRU10144"/>
    </source>
</evidence>
<evidence type="ECO:0000256" key="6">
    <source>
        <dbReference type="ARBA" id="ARBA00022692"/>
    </source>
</evidence>
<dbReference type="NCBIfam" id="TIGR01783">
    <property type="entry name" value="TonB-siderophor"/>
    <property type="match status" value="1"/>
</dbReference>
<dbReference type="InterPro" id="IPR012910">
    <property type="entry name" value="Plug_dom"/>
</dbReference>
<dbReference type="PANTHER" id="PTHR30442">
    <property type="entry name" value="IRON III DICITRATE TRANSPORT PROTEIN FECA"/>
    <property type="match status" value="1"/>
</dbReference>
<evidence type="ECO:0000259" key="19">
    <source>
        <dbReference type="Pfam" id="PF07715"/>
    </source>
</evidence>
<dbReference type="InterPro" id="IPR039426">
    <property type="entry name" value="TonB-dep_rcpt-like"/>
</dbReference>
<evidence type="ECO:0000256" key="12">
    <source>
        <dbReference type="ARBA" id="ARBA00023170"/>
    </source>
</evidence>
<feature type="domain" description="TonB-dependent receptor-like beta-barrel" evidence="18">
    <location>
        <begin position="252"/>
        <end position="670"/>
    </location>
</feature>
<dbReference type="InterPro" id="IPR036942">
    <property type="entry name" value="Beta-barrel_TonB_sf"/>
</dbReference>
<evidence type="ECO:0000313" key="20">
    <source>
        <dbReference type="EMBL" id="ABR68992.1"/>
    </source>
</evidence>
<dbReference type="EMBL" id="CP000749">
    <property type="protein sequence ID" value="ABR68992.1"/>
    <property type="molecule type" value="Genomic_DNA"/>
</dbReference>
<feature type="domain" description="TonB-dependent receptor plug" evidence="19">
    <location>
        <begin position="56"/>
        <end position="167"/>
    </location>
</feature>
<evidence type="ECO:0000259" key="18">
    <source>
        <dbReference type="Pfam" id="PF00593"/>
    </source>
</evidence>
<keyword evidence="10 16" id="KW-0798">TonB box</keyword>
<dbReference type="InterPro" id="IPR037066">
    <property type="entry name" value="Plug_dom_sf"/>
</dbReference>
<evidence type="ECO:0000256" key="9">
    <source>
        <dbReference type="ARBA" id="ARBA00023065"/>
    </source>
</evidence>
<reference evidence="20" key="1">
    <citation type="submission" date="2007-06" db="EMBL/GenBank/DDBJ databases">
        <title>Complete sequence of Marinomonas sp. MWYL1.</title>
        <authorList>
            <consortium name="US DOE Joint Genome Institute"/>
            <person name="Copeland A."/>
            <person name="Lucas S."/>
            <person name="Lapidus A."/>
            <person name="Barry K."/>
            <person name="Glavina del Rio T."/>
            <person name="Dalin E."/>
            <person name="Tice H."/>
            <person name="Pitluck S."/>
            <person name="Kiss H."/>
            <person name="Brettin T."/>
            <person name="Bruce D."/>
            <person name="Detter J.C."/>
            <person name="Han C."/>
            <person name="Schmutz J."/>
            <person name="Larimer F."/>
            <person name="Land M."/>
            <person name="Hauser L."/>
            <person name="Kyrpides N."/>
            <person name="Kim E."/>
            <person name="Johnston A.W.B."/>
            <person name="Todd J.D."/>
            <person name="Rogers R."/>
            <person name="Wexler M."/>
            <person name="Bond P.L."/>
            <person name="Li Y."/>
            <person name="Richardson P."/>
        </authorList>
    </citation>
    <scope>NUCLEOTIDE SEQUENCE [LARGE SCALE GENOMIC DNA]</scope>
    <source>
        <strain evidence="20">MWYL1</strain>
    </source>
</reference>
<dbReference type="GO" id="GO:0038023">
    <property type="term" value="F:signaling receptor activity"/>
    <property type="evidence" value="ECO:0007669"/>
    <property type="project" value="InterPro"/>
</dbReference>
<evidence type="ECO:0000256" key="2">
    <source>
        <dbReference type="ARBA" id="ARBA00009810"/>
    </source>
</evidence>
<dbReference type="GO" id="GO:0015891">
    <property type="term" value="P:siderophore transport"/>
    <property type="evidence" value="ECO:0007669"/>
    <property type="project" value="InterPro"/>
</dbReference>
<evidence type="ECO:0000256" key="13">
    <source>
        <dbReference type="ARBA" id="ARBA00023237"/>
    </source>
</evidence>
<keyword evidence="8" id="KW-0408">Iron</keyword>
<dbReference type="PROSITE" id="PS52016">
    <property type="entry name" value="TONB_DEPENDENT_REC_3"/>
    <property type="match status" value="1"/>
</dbReference>
<keyword evidence="4 14" id="KW-1134">Transmembrane beta strand</keyword>
<keyword evidence="13 14" id="KW-0998">Cell outer membrane</keyword>
<evidence type="ECO:0000256" key="4">
    <source>
        <dbReference type="ARBA" id="ARBA00022452"/>
    </source>
</evidence>
<dbReference type="SUPFAM" id="SSF56935">
    <property type="entry name" value="Porins"/>
    <property type="match status" value="1"/>
</dbReference>
<feature type="chain" id="PRO_5002703600" evidence="17">
    <location>
        <begin position="32"/>
        <end position="703"/>
    </location>
</feature>
<evidence type="ECO:0000256" key="5">
    <source>
        <dbReference type="ARBA" id="ARBA00022496"/>
    </source>
</evidence>
<dbReference type="InterPro" id="IPR000531">
    <property type="entry name" value="Beta-barrel_TonB"/>
</dbReference>
<evidence type="ECO:0000256" key="14">
    <source>
        <dbReference type="PROSITE-ProRule" id="PRU01360"/>
    </source>
</evidence>
<dbReference type="KEGG" id="mmw:Mmwyl1_0049"/>
<evidence type="ECO:0000256" key="1">
    <source>
        <dbReference type="ARBA" id="ARBA00004571"/>
    </source>
</evidence>
<dbReference type="AlphaFoldDB" id="A6VRB3"/>
<dbReference type="GO" id="GO:0009279">
    <property type="term" value="C:cell outer membrane"/>
    <property type="evidence" value="ECO:0007669"/>
    <property type="project" value="UniProtKB-SubCell"/>
</dbReference>
<keyword evidence="9" id="KW-0406">Ion transport</keyword>
<dbReference type="eggNOG" id="COG4772">
    <property type="taxonomic scope" value="Bacteria"/>
</dbReference>
<evidence type="ECO:0000256" key="3">
    <source>
        <dbReference type="ARBA" id="ARBA00022448"/>
    </source>
</evidence>
<dbReference type="Gene3D" id="2.40.170.20">
    <property type="entry name" value="TonB-dependent receptor, beta-barrel domain"/>
    <property type="match status" value="1"/>
</dbReference>
<dbReference type="OrthoDB" id="9760494at2"/>
<comment type="similarity">
    <text evidence="2 14 16">Belongs to the TonB-dependent receptor family.</text>
</comment>
<evidence type="ECO:0000256" key="11">
    <source>
        <dbReference type="ARBA" id="ARBA00023136"/>
    </source>
</evidence>
<evidence type="ECO:0000256" key="16">
    <source>
        <dbReference type="RuleBase" id="RU003357"/>
    </source>
</evidence>
<proteinExistence type="inferred from homology"/>
<evidence type="ECO:0000256" key="8">
    <source>
        <dbReference type="ARBA" id="ARBA00023004"/>
    </source>
</evidence>
<gene>
    <name evidence="20" type="ordered locus">Mmwyl1_0049</name>
</gene>
<keyword evidence="7 17" id="KW-0732">Signal</keyword>
<evidence type="ECO:0000256" key="7">
    <source>
        <dbReference type="ARBA" id="ARBA00022729"/>
    </source>
</evidence>
<dbReference type="Gene3D" id="2.170.130.10">
    <property type="entry name" value="TonB-dependent receptor, plug domain"/>
    <property type="match status" value="1"/>
</dbReference>
<organism evidence="20">
    <name type="scientific">Marinomonas sp. (strain MWYL1)</name>
    <dbReference type="NCBI Taxonomy" id="400668"/>
    <lineage>
        <taxon>Bacteria</taxon>
        <taxon>Pseudomonadati</taxon>
        <taxon>Pseudomonadota</taxon>
        <taxon>Gammaproteobacteria</taxon>
        <taxon>Oceanospirillales</taxon>
        <taxon>Oceanospirillaceae</taxon>
        <taxon>Marinomonas</taxon>
    </lineage>
</organism>
<dbReference type="HOGENOM" id="CLU_008287_17_1_6"/>
<accession>A6VRB3</accession>
<keyword evidence="11 14" id="KW-0472">Membrane</keyword>
<dbReference type="InterPro" id="IPR010917">
    <property type="entry name" value="TonB_rcpt_CS"/>
</dbReference>
<evidence type="ECO:0000256" key="10">
    <source>
        <dbReference type="ARBA" id="ARBA00023077"/>
    </source>
</evidence>
<protein>
    <submittedName>
        <fullName evidence="20">TonB-dependent siderophore receptor</fullName>
    </submittedName>
</protein>
<name>A6VRB3_MARMS</name>
<dbReference type="CDD" id="cd01347">
    <property type="entry name" value="ligand_gated_channel"/>
    <property type="match status" value="1"/>
</dbReference>
<comment type="subcellular location">
    <subcellularLocation>
        <location evidence="1 14">Cell outer membrane</location>
        <topology evidence="1 14">Multi-pass membrane protein</topology>
    </subcellularLocation>
</comment>
<dbReference type="STRING" id="400668.Mmwyl1_0049"/>
<dbReference type="PROSITE" id="PS01156">
    <property type="entry name" value="TONB_DEPENDENT_REC_2"/>
    <property type="match status" value="1"/>
</dbReference>
<keyword evidence="6 14" id="KW-0812">Transmembrane</keyword>
<dbReference type="Pfam" id="PF00593">
    <property type="entry name" value="TonB_dep_Rec_b-barrel"/>
    <property type="match status" value="1"/>
</dbReference>
<feature type="signal peptide" evidence="17">
    <location>
        <begin position="1"/>
        <end position="31"/>
    </location>
</feature>
<dbReference type="Pfam" id="PF07715">
    <property type="entry name" value="Plug"/>
    <property type="match status" value="1"/>
</dbReference>
<keyword evidence="12 20" id="KW-0675">Receptor</keyword>
<feature type="short sequence motif" description="TonB C-terminal box" evidence="15">
    <location>
        <begin position="686"/>
        <end position="703"/>
    </location>
</feature>
<sequence length="703" mass="77729">MFIQESSVLSSTTFRYSILACSMMFGLSAQAASDVTELKALTVNASVIGESKESDVKEYAGSRTVISAEQMTKTAAKSIDDALQQVPGVKVQDETGTGVLPNVSVRGLSASRSGQAQFLMDGVPLTLAPYGHTGQSVFPATLLSLERIDVVRGGAAVQYGPNNVGGVINLVTRPIPKDWESQISNRITGFEHSNNTLNNLYLRTGGWVNDDFAIQIEANTQNGDSARDHSDTDIQNFQIKTDWLISDTQELQAFVQRYDADTQMPGALSPQAYKEDRTQSQRTNDTYEADATRWHLKFLQDLDWGNAAQFEVLTFGHRDTRNFVWGYNGTSGVAWSDPRFASTDIRNSPREFNVFGVEPKLSVAFGSPESVTQNLIVGMRYVNEDIDYQLRQTSISTGTVTVPRDWQMDTDAVAAYVSDEVGLMNNRLKVTPGVRFESVHMNYQDNGTTKEQRSNQINEALPGLTVAYSLTDDWVSYANAQKSLRAPQISSIRGDGNKDGELSWNYEVGARYTHGRNAFNVALYRIDYKDQLEWIAGEQTFENAGKTLHQGLELSGRYGPESLPDLSLGLAYTYLDATYEEGANKGNQLIDASKHQLSWDASYNFAGYQSTVSGYYYSDAFSDASNTTEEDVNGSTGKIPSYTVWNLNVSKDLYEVGKTKLSIDVAVNNVFDKEYYFRGVDTSPVGRYPALGRTYSVTGNLTF</sequence>
<evidence type="ECO:0000256" key="17">
    <source>
        <dbReference type="SAM" id="SignalP"/>
    </source>
</evidence>
<dbReference type="InterPro" id="IPR010105">
    <property type="entry name" value="TonB_sidphr_rcpt"/>
</dbReference>
<dbReference type="PANTHER" id="PTHR30442:SF0">
    <property type="entry name" value="FE(3+) DICITRATE TRANSPORT PROTEIN FECA"/>
    <property type="match status" value="1"/>
</dbReference>
<keyword evidence="3 14" id="KW-0813">Transport</keyword>